<gene>
    <name evidence="6" type="ORF">J2Z64_000301</name>
</gene>
<dbReference type="Pfam" id="PF13377">
    <property type="entry name" value="Peripla_BP_3"/>
    <property type="match status" value="1"/>
</dbReference>
<dbReference type="GO" id="GO:0003700">
    <property type="term" value="F:DNA-binding transcription factor activity"/>
    <property type="evidence" value="ECO:0007669"/>
    <property type="project" value="TreeGrafter"/>
</dbReference>
<evidence type="ECO:0000259" key="5">
    <source>
        <dbReference type="PROSITE" id="PS50932"/>
    </source>
</evidence>
<dbReference type="Pfam" id="PF00356">
    <property type="entry name" value="LacI"/>
    <property type="match status" value="1"/>
</dbReference>
<dbReference type="CDD" id="cd19977">
    <property type="entry name" value="PBP1_EndR-like"/>
    <property type="match status" value="1"/>
</dbReference>
<dbReference type="RefSeq" id="WP_149475029.1">
    <property type="nucleotide sequence ID" value="NZ_JAGGMB010000001.1"/>
</dbReference>
<dbReference type="SUPFAM" id="SSF53822">
    <property type="entry name" value="Periplasmic binding protein-like I"/>
    <property type="match status" value="1"/>
</dbReference>
<sequence length="334" mass="37889">MKKTTIADVAKHANVSKSTVSQYLNQRYDYMGEQTKERIEKAIAELKYSPNILARGLKQKSSTTIGVIVANILHVFSTQVIRAIEDFCNEKDFHVIVCNADDDPVKEKRYIDMLRAKQVDGIIAFPTGENVELYKGIMEENYPVVFMDRLIPGITINTILLDNEQAAFLAVNEFVKKGHERIGVVSPPLTQKVTPRFERMEGYKKALEHHGIEFNPDYILSGEIEEMHTKLKKMMRLPVPPTAILAINDRTLIEILTYTKEEQVRIPEDLALINVDDVSFASIYNPALTTIAQPAFEMGKKAAEVLFDLIRDKGLSADVKVYRFKPELIVRESS</sequence>
<dbReference type="GO" id="GO:0000976">
    <property type="term" value="F:transcription cis-regulatory region binding"/>
    <property type="evidence" value="ECO:0007669"/>
    <property type="project" value="TreeGrafter"/>
</dbReference>
<evidence type="ECO:0000313" key="7">
    <source>
        <dbReference type="Proteomes" id="UP001138793"/>
    </source>
</evidence>
<dbReference type="InterPro" id="IPR010982">
    <property type="entry name" value="Lambda_DNA-bd_dom_sf"/>
</dbReference>
<comment type="caution">
    <text evidence="6">The sequence shown here is derived from an EMBL/GenBank/DDBJ whole genome shotgun (WGS) entry which is preliminary data.</text>
</comment>
<keyword evidence="7" id="KW-1185">Reference proteome</keyword>
<proteinExistence type="predicted"/>
<dbReference type="SMART" id="SM00354">
    <property type="entry name" value="HTH_LACI"/>
    <property type="match status" value="1"/>
</dbReference>
<dbReference type="PANTHER" id="PTHR30146">
    <property type="entry name" value="LACI-RELATED TRANSCRIPTIONAL REPRESSOR"/>
    <property type="match status" value="1"/>
</dbReference>
<accession>A0A9X1CDD6</accession>
<dbReference type="SUPFAM" id="SSF47413">
    <property type="entry name" value="lambda repressor-like DNA-binding domains"/>
    <property type="match status" value="1"/>
</dbReference>
<dbReference type="EMBL" id="JAGGMB010000001">
    <property type="protein sequence ID" value="MBP2076090.1"/>
    <property type="molecule type" value="Genomic_DNA"/>
</dbReference>
<name>A0A9X1CDD6_9BACI</name>
<keyword evidence="4" id="KW-0804">Transcription</keyword>
<dbReference type="InterPro" id="IPR000843">
    <property type="entry name" value="HTH_LacI"/>
</dbReference>
<evidence type="ECO:0000313" key="6">
    <source>
        <dbReference type="EMBL" id="MBP2076090.1"/>
    </source>
</evidence>
<dbReference type="InterPro" id="IPR046335">
    <property type="entry name" value="LacI/GalR-like_sensor"/>
</dbReference>
<dbReference type="InterPro" id="IPR028082">
    <property type="entry name" value="Peripla_BP_I"/>
</dbReference>
<dbReference type="Proteomes" id="UP001138793">
    <property type="component" value="Unassembled WGS sequence"/>
</dbReference>
<evidence type="ECO:0000256" key="4">
    <source>
        <dbReference type="ARBA" id="ARBA00023163"/>
    </source>
</evidence>
<keyword evidence="2" id="KW-0805">Transcription regulation</keyword>
<dbReference type="Gene3D" id="1.10.260.40">
    <property type="entry name" value="lambda repressor-like DNA-binding domains"/>
    <property type="match status" value="1"/>
</dbReference>
<evidence type="ECO:0000256" key="3">
    <source>
        <dbReference type="ARBA" id="ARBA00023125"/>
    </source>
</evidence>
<dbReference type="AlphaFoldDB" id="A0A9X1CDD6"/>
<dbReference type="CDD" id="cd01392">
    <property type="entry name" value="HTH_LacI"/>
    <property type="match status" value="1"/>
</dbReference>
<keyword evidence="1" id="KW-0678">Repressor</keyword>
<dbReference type="PROSITE" id="PS50932">
    <property type="entry name" value="HTH_LACI_2"/>
    <property type="match status" value="1"/>
</dbReference>
<feature type="domain" description="HTH lacI-type" evidence="5">
    <location>
        <begin position="4"/>
        <end position="59"/>
    </location>
</feature>
<keyword evidence="3" id="KW-0238">DNA-binding</keyword>
<protein>
    <submittedName>
        <fullName evidence="6">LacI family kdg operon repressor</fullName>
    </submittedName>
</protein>
<dbReference type="Gene3D" id="3.40.50.2300">
    <property type="match status" value="2"/>
</dbReference>
<evidence type="ECO:0000256" key="1">
    <source>
        <dbReference type="ARBA" id="ARBA00022491"/>
    </source>
</evidence>
<dbReference type="PANTHER" id="PTHR30146:SF148">
    <property type="entry name" value="HTH-TYPE TRANSCRIPTIONAL REPRESSOR PURR-RELATED"/>
    <property type="match status" value="1"/>
</dbReference>
<evidence type="ECO:0000256" key="2">
    <source>
        <dbReference type="ARBA" id="ARBA00023015"/>
    </source>
</evidence>
<dbReference type="OrthoDB" id="1639518at2"/>
<reference evidence="6" key="1">
    <citation type="submission" date="2021-03" db="EMBL/GenBank/DDBJ databases">
        <title>Genomic Encyclopedia of Type Strains, Phase IV (KMG-IV): sequencing the most valuable type-strain genomes for metagenomic binning, comparative biology and taxonomic classification.</title>
        <authorList>
            <person name="Goeker M."/>
        </authorList>
    </citation>
    <scope>NUCLEOTIDE SEQUENCE</scope>
    <source>
        <strain evidence="6">DSM 107338</strain>
    </source>
</reference>
<organism evidence="6 7">
    <name type="scientific">Oceanobacillus polygoni</name>
    <dbReference type="NCBI Taxonomy" id="1235259"/>
    <lineage>
        <taxon>Bacteria</taxon>
        <taxon>Bacillati</taxon>
        <taxon>Bacillota</taxon>
        <taxon>Bacilli</taxon>
        <taxon>Bacillales</taxon>
        <taxon>Bacillaceae</taxon>
        <taxon>Oceanobacillus</taxon>
    </lineage>
</organism>
<dbReference type="PROSITE" id="PS00356">
    <property type="entry name" value="HTH_LACI_1"/>
    <property type="match status" value="1"/>
</dbReference>